<feature type="compositionally biased region" description="Low complexity" evidence="1">
    <location>
        <begin position="40"/>
        <end position="66"/>
    </location>
</feature>
<dbReference type="RefSeq" id="WP_163889744.1">
    <property type="nucleotide sequence ID" value="NZ_JAAFYS010000001.1"/>
</dbReference>
<feature type="compositionally biased region" description="Low complexity" evidence="1">
    <location>
        <begin position="17"/>
        <end position="28"/>
    </location>
</feature>
<feature type="region of interest" description="Disordered" evidence="1">
    <location>
        <begin position="203"/>
        <end position="228"/>
    </location>
</feature>
<dbReference type="Proteomes" id="UP000474757">
    <property type="component" value="Unassembled WGS sequence"/>
</dbReference>
<protein>
    <recommendedName>
        <fullName evidence="3">Extensin-like C-terminal domain-containing protein</fullName>
    </recommendedName>
</protein>
<evidence type="ECO:0000256" key="2">
    <source>
        <dbReference type="SAM" id="SignalP"/>
    </source>
</evidence>
<feature type="domain" description="Extensin-like C-terminal" evidence="3">
    <location>
        <begin position="311"/>
        <end position="464"/>
    </location>
</feature>
<feature type="signal peptide" evidence="2">
    <location>
        <begin position="1"/>
        <end position="18"/>
    </location>
</feature>
<comment type="caution">
    <text evidence="4">The sequence shown here is derived from an EMBL/GenBank/DDBJ whole genome shotgun (WGS) entry which is preliminary data.</text>
</comment>
<gene>
    <name evidence="4" type="ORF">GZA08_02755</name>
</gene>
<dbReference type="EMBL" id="JAAGAB010000001">
    <property type="protein sequence ID" value="NDU99889.1"/>
    <property type="molecule type" value="Genomic_DNA"/>
</dbReference>
<evidence type="ECO:0000313" key="4">
    <source>
        <dbReference type="EMBL" id="NDU99889.1"/>
    </source>
</evidence>
<keyword evidence="2" id="KW-0732">Signal</keyword>
<evidence type="ECO:0000313" key="5">
    <source>
        <dbReference type="Proteomes" id="UP000474757"/>
    </source>
</evidence>
<feature type="chain" id="PRO_5025462401" description="Extensin-like C-terminal domain-containing protein" evidence="2">
    <location>
        <begin position="19"/>
        <end position="464"/>
    </location>
</feature>
<name>A0A6B2JPG7_9RHOB</name>
<dbReference type="AlphaFoldDB" id="A0A6B2JPG7"/>
<keyword evidence="5" id="KW-1185">Reference proteome</keyword>
<sequence>MRARALLLALVLAAPAAAQEAPDAALRPLLRPVPEAPGRPVARAPEEAGPPADEAAAPQADPAEPATRPEPDTEEEQPPLQANPSANPATDPALLADVPVPAPAQLAAEMEFYDEPAAEDLAHGVGNVEPVQLRQTFFAPTGDLAPLPELTPEAPVPASAPPADAPLTVPAEVLAALAPPPAAEPPQTPVLEELAEVIAPGLEEVPFGPRRRPSTAAQPMASAPERPQPRPAYALAAVPLPDPDMPAELPNGAPAPAMPELSPLAVALAFRPPERPDEITRAAIERQRLRERGAVCGNVDIQGERLGNVPGPGSCGVEDAVSVRSIGGIRLSYPSTMDCRTAEALNAWVQRVAIPTFSGTGGGLSGIRVMGDYSCRGRNGDPSARLSEHSFGHAIDIGGFTLRDGSSVSVLRDWGGGSYGAALRALHRDACGIFGTVLGPTANAAHRDHFHFDTARYRSGSYCR</sequence>
<reference evidence="4 5" key="1">
    <citation type="submission" date="2020-02" db="EMBL/GenBank/DDBJ databases">
        <title>Pseudoroseicyclus tamarix, sp. nov., isolated from offshore sediment of a Tamarix chinensis forest.</title>
        <authorList>
            <person name="Gai Y."/>
        </authorList>
    </citation>
    <scope>NUCLEOTIDE SEQUENCE [LARGE SCALE GENOMIC DNA]</scope>
    <source>
        <strain evidence="4 5">CLL3-39</strain>
    </source>
</reference>
<dbReference type="Pfam" id="PF06904">
    <property type="entry name" value="Extensin-like_C"/>
    <property type="match status" value="1"/>
</dbReference>
<proteinExistence type="predicted"/>
<organism evidence="4 5">
    <name type="scientific">Pseudoroseicyclus tamaricis</name>
    <dbReference type="NCBI Taxonomy" id="2705421"/>
    <lineage>
        <taxon>Bacteria</taxon>
        <taxon>Pseudomonadati</taxon>
        <taxon>Pseudomonadota</taxon>
        <taxon>Alphaproteobacteria</taxon>
        <taxon>Rhodobacterales</taxon>
        <taxon>Paracoccaceae</taxon>
        <taxon>Pseudoroseicyclus</taxon>
    </lineage>
</organism>
<dbReference type="InterPro" id="IPR009683">
    <property type="entry name" value="Extensin-like_C"/>
</dbReference>
<accession>A0A6B2JPG7</accession>
<evidence type="ECO:0000256" key="1">
    <source>
        <dbReference type="SAM" id="MobiDB-lite"/>
    </source>
</evidence>
<evidence type="ECO:0000259" key="3">
    <source>
        <dbReference type="Pfam" id="PF06904"/>
    </source>
</evidence>
<feature type="region of interest" description="Disordered" evidence="1">
    <location>
        <begin position="17"/>
        <end position="95"/>
    </location>
</feature>